<dbReference type="GO" id="GO:0004077">
    <property type="term" value="F:biotin--[biotin carboxyl-carrier protein] ligase activity"/>
    <property type="evidence" value="ECO:0007669"/>
    <property type="project" value="UniProtKB-UniRule"/>
</dbReference>
<dbReference type="CDD" id="cd00090">
    <property type="entry name" value="HTH_ARSR"/>
    <property type="match status" value="1"/>
</dbReference>
<dbReference type="OrthoDB" id="9807064at2"/>
<dbReference type="InterPro" id="IPR003142">
    <property type="entry name" value="BPL_C"/>
</dbReference>
<dbReference type="InterPro" id="IPR011991">
    <property type="entry name" value="ArsR-like_HTH"/>
</dbReference>
<keyword evidence="4" id="KW-0678">Repressor</keyword>
<proteinExistence type="inferred from homology"/>
<comment type="function">
    <text evidence="4">Acts both as a biotin--[acetyl-CoA-carboxylase] ligase and a repressor.</text>
</comment>
<dbReference type="STRING" id="571932.SAMN05421743_106137"/>
<evidence type="ECO:0000256" key="2">
    <source>
        <dbReference type="ARBA" id="ARBA00023125"/>
    </source>
</evidence>
<dbReference type="Gene3D" id="1.10.10.10">
    <property type="entry name" value="Winged helix-like DNA-binding domain superfamily/Winged helix DNA-binding domain"/>
    <property type="match status" value="1"/>
</dbReference>
<feature type="DNA-binding region" description="H-T-H motif" evidence="4">
    <location>
        <begin position="22"/>
        <end position="41"/>
    </location>
</feature>
<dbReference type="Gene3D" id="2.30.30.100">
    <property type="match status" value="1"/>
</dbReference>
<gene>
    <name evidence="4" type="primary">birA</name>
    <name evidence="6" type="ORF">SAMN05421743_106137</name>
</gene>
<dbReference type="Proteomes" id="UP000198584">
    <property type="component" value="Unassembled WGS sequence"/>
</dbReference>
<keyword evidence="4" id="KW-0547">Nucleotide-binding</keyword>
<dbReference type="InterPro" id="IPR036390">
    <property type="entry name" value="WH_DNA-bd_sf"/>
</dbReference>
<evidence type="ECO:0000256" key="1">
    <source>
        <dbReference type="ARBA" id="ARBA00022598"/>
    </source>
</evidence>
<dbReference type="GO" id="GO:0003677">
    <property type="term" value="F:DNA binding"/>
    <property type="evidence" value="ECO:0007669"/>
    <property type="project" value="UniProtKB-UniRule"/>
</dbReference>
<keyword evidence="4" id="KW-0067">ATP-binding</keyword>
<dbReference type="AlphaFoldDB" id="A0A1H4CPK1"/>
<dbReference type="GO" id="GO:0005524">
    <property type="term" value="F:ATP binding"/>
    <property type="evidence" value="ECO:0007669"/>
    <property type="project" value="UniProtKB-UniRule"/>
</dbReference>
<name>A0A1H4CPK1_9BACI</name>
<dbReference type="EMBL" id="FNQR01000006">
    <property type="protein sequence ID" value="SEA62335.1"/>
    <property type="molecule type" value="Genomic_DNA"/>
</dbReference>
<dbReference type="InterPro" id="IPR030855">
    <property type="entry name" value="Bifunct_BirA"/>
</dbReference>
<dbReference type="PANTHER" id="PTHR12835:SF5">
    <property type="entry name" value="BIOTIN--PROTEIN LIGASE"/>
    <property type="match status" value="1"/>
</dbReference>
<dbReference type="Pfam" id="PF03099">
    <property type="entry name" value="BPL_LplA_LipB"/>
    <property type="match status" value="1"/>
</dbReference>
<keyword evidence="4" id="KW-0805">Transcription regulation</keyword>
<evidence type="ECO:0000259" key="5">
    <source>
        <dbReference type="PROSITE" id="PS51733"/>
    </source>
</evidence>
<dbReference type="NCBIfam" id="TIGR00121">
    <property type="entry name" value="birA_ligase"/>
    <property type="match status" value="1"/>
</dbReference>
<dbReference type="GO" id="GO:0016740">
    <property type="term" value="F:transferase activity"/>
    <property type="evidence" value="ECO:0007669"/>
    <property type="project" value="UniProtKB-ARBA"/>
</dbReference>
<dbReference type="SUPFAM" id="SSF46785">
    <property type="entry name" value="Winged helix' DNA-binding domain"/>
    <property type="match status" value="1"/>
</dbReference>
<dbReference type="Gene3D" id="3.30.930.10">
    <property type="entry name" value="Bira Bifunctional Protein, Domain 2"/>
    <property type="match status" value="1"/>
</dbReference>
<dbReference type="InterPro" id="IPR004143">
    <property type="entry name" value="BPL_LPL_catalytic"/>
</dbReference>
<protein>
    <recommendedName>
        <fullName evidence="4">Bifunctional ligase/repressor BirA</fullName>
    </recommendedName>
    <alternativeName>
        <fullName evidence="4">Biotin--[acetyl-CoA-carboxylase] ligase</fullName>
        <ecNumber evidence="4">6.3.4.15</ecNumber>
    </alternativeName>
    <alternativeName>
        <fullName evidence="4">Biotin--protein ligase</fullName>
    </alternativeName>
    <alternativeName>
        <fullName evidence="4">Biotin-[acetyl-CoA carboxylase] synthetase</fullName>
    </alternativeName>
</protein>
<feature type="binding site" evidence="4">
    <location>
        <position position="188"/>
    </location>
    <ligand>
        <name>biotin</name>
        <dbReference type="ChEBI" id="CHEBI:57586"/>
    </ligand>
</feature>
<feature type="domain" description="BPL/LPL catalytic" evidence="5">
    <location>
        <begin position="70"/>
        <end position="261"/>
    </location>
</feature>
<dbReference type="GO" id="GO:0006355">
    <property type="term" value="P:regulation of DNA-templated transcription"/>
    <property type="evidence" value="ECO:0007669"/>
    <property type="project" value="UniProtKB-UniRule"/>
</dbReference>
<comment type="caution">
    <text evidence="4">Lacks conserved residue(s) required for the propagation of feature annotation.</text>
</comment>
<evidence type="ECO:0000256" key="4">
    <source>
        <dbReference type="HAMAP-Rule" id="MF_00978"/>
    </source>
</evidence>
<keyword evidence="2 4" id="KW-0238">DNA-binding</keyword>
<dbReference type="Pfam" id="PF08279">
    <property type="entry name" value="HTH_11"/>
    <property type="match status" value="1"/>
</dbReference>
<feature type="binding site" evidence="4">
    <location>
        <position position="117"/>
    </location>
    <ligand>
        <name>biotin</name>
        <dbReference type="ChEBI" id="CHEBI:57586"/>
    </ligand>
</feature>
<dbReference type="CDD" id="cd16442">
    <property type="entry name" value="BPL"/>
    <property type="match status" value="1"/>
</dbReference>
<dbReference type="GO" id="GO:0009249">
    <property type="term" value="P:protein lipoylation"/>
    <property type="evidence" value="ECO:0007669"/>
    <property type="project" value="UniProtKB-ARBA"/>
</dbReference>
<dbReference type="InterPro" id="IPR013196">
    <property type="entry name" value="HTH_11"/>
</dbReference>
<dbReference type="PROSITE" id="PS51733">
    <property type="entry name" value="BPL_LPL_CATALYTIC"/>
    <property type="match status" value="1"/>
</dbReference>
<dbReference type="Pfam" id="PF02237">
    <property type="entry name" value="BPL_C"/>
    <property type="match status" value="1"/>
</dbReference>
<reference evidence="6 7" key="1">
    <citation type="submission" date="2016-10" db="EMBL/GenBank/DDBJ databases">
        <authorList>
            <person name="de Groot N.N."/>
        </authorList>
    </citation>
    <scope>NUCLEOTIDE SEQUENCE [LARGE SCALE GENOMIC DNA]</scope>
    <source>
        <strain evidence="6 7">CCM7597</strain>
    </source>
</reference>
<dbReference type="InterPro" id="IPR004408">
    <property type="entry name" value="Biotin_CoA_COase_ligase"/>
</dbReference>
<dbReference type="GO" id="GO:0005737">
    <property type="term" value="C:cytoplasm"/>
    <property type="evidence" value="ECO:0007669"/>
    <property type="project" value="TreeGrafter"/>
</dbReference>
<dbReference type="InterPro" id="IPR045864">
    <property type="entry name" value="aa-tRNA-synth_II/BPL/LPL"/>
</dbReference>
<accession>A0A1H4CPK1</accession>
<keyword evidence="4" id="KW-0804">Transcription</keyword>
<keyword evidence="3 4" id="KW-0092">Biotin</keyword>
<dbReference type="InterPro" id="IPR036388">
    <property type="entry name" value="WH-like_DNA-bd_sf"/>
</dbReference>
<dbReference type="PANTHER" id="PTHR12835">
    <property type="entry name" value="BIOTIN PROTEIN LIGASE"/>
    <property type="match status" value="1"/>
</dbReference>
<keyword evidence="1 4" id="KW-0436">Ligase</keyword>
<evidence type="ECO:0000313" key="6">
    <source>
        <dbReference type="EMBL" id="SEA62335.1"/>
    </source>
</evidence>
<evidence type="ECO:0000256" key="3">
    <source>
        <dbReference type="ARBA" id="ARBA00023267"/>
    </source>
</evidence>
<sequence>MESTRQRLIKILESNRDSYLSGQELSNQLNVSRTAVWKHMKELGKDGYEIEAAPRKGYRIVAYPDKVTKNTLQWGLNTSRVGRDIFHYEQVSSTQDIAHQLAKEGYGHGTVVVADEQVKGKGRMSRAWHSKRNEGIWFSLLLKPELPPVQAPQITLLAAVVLAEAISSISDLSPQIKWPNDILINHKKIAGILTEMQAEQDQIQYIVLGIGINVNQDQSSLPEDIRHKATSLRQESGKTWEINWLIQLILETFENTYEQFIQEGFLPVKNKWEKYGYRLGQEVTISTMRKAWQATLVGIEADGALLTRTEEGIQEKLYSAEIHWGEGGYNANP</sequence>
<dbReference type="EC" id="6.3.4.15" evidence="4"/>
<organism evidence="6 7">
    <name type="scientific">Thalassobacillus cyri</name>
    <dbReference type="NCBI Taxonomy" id="571932"/>
    <lineage>
        <taxon>Bacteria</taxon>
        <taxon>Bacillati</taxon>
        <taxon>Bacillota</taxon>
        <taxon>Bacilli</taxon>
        <taxon>Bacillales</taxon>
        <taxon>Bacillaceae</taxon>
        <taxon>Thalassobacillus</taxon>
    </lineage>
</organism>
<dbReference type="HAMAP" id="MF_00978">
    <property type="entry name" value="Bifunct_BirA"/>
    <property type="match status" value="1"/>
</dbReference>
<keyword evidence="7" id="KW-1185">Reference proteome</keyword>
<evidence type="ECO:0000313" key="7">
    <source>
        <dbReference type="Proteomes" id="UP000198584"/>
    </source>
</evidence>
<comment type="similarity">
    <text evidence="4">Belongs to the biotin--protein ligase family.</text>
</comment>
<comment type="catalytic activity">
    <reaction evidence="4">
        <text>biotin + L-lysyl-[protein] + ATP = N(6)-biotinyl-L-lysyl-[protein] + AMP + diphosphate + H(+)</text>
        <dbReference type="Rhea" id="RHEA:11756"/>
        <dbReference type="Rhea" id="RHEA-COMP:9752"/>
        <dbReference type="Rhea" id="RHEA-COMP:10505"/>
        <dbReference type="ChEBI" id="CHEBI:15378"/>
        <dbReference type="ChEBI" id="CHEBI:29969"/>
        <dbReference type="ChEBI" id="CHEBI:30616"/>
        <dbReference type="ChEBI" id="CHEBI:33019"/>
        <dbReference type="ChEBI" id="CHEBI:57586"/>
        <dbReference type="ChEBI" id="CHEBI:83144"/>
        <dbReference type="ChEBI" id="CHEBI:456215"/>
        <dbReference type="EC" id="6.3.4.15"/>
    </reaction>
</comment>
<dbReference type="SUPFAM" id="SSF55681">
    <property type="entry name" value="Class II aaRS and biotin synthetases"/>
    <property type="match status" value="1"/>
</dbReference>